<name>A0ABX2SZB8_9BACL</name>
<dbReference type="EMBL" id="JACBYF010000009">
    <property type="protein sequence ID" value="NYS47625.1"/>
    <property type="molecule type" value="Genomic_DNA"/>
</dbReference>
<keyword evidence="2" id="KW-1185">Reference proteome</keyword>
<gene>
    <name evidence="1" type="ORF">HZY85_05360</name>
</gene>
<accession>A0ABX2SZB8</accession>
<dbReference type="RefSeq" id="WP_179941413.1">
    <property type="nucleotide sequence ID" value="NZ_JACBYF010000009.1"/>
</dbReference>
<dbReference type="Proteomes" id="UP000531840">
    <property type="component" value="Unassembled WGS sequence"/>
</dbReference>
<sequence>MGAWSASIFGNDTSLDIKEEFYRRYNLGEKVQDIKNSLLLEEYNEDRFNVIFALAHCMWEIGQLDDEFLNEVKNIIISEEDLKVNEELGADNKFIKQRSKNLEKFFEKISVKKEKPKKRVAPPVEIKSKYRNGAVMLFNYVDGMWGVIIAVEGKFYDKETFYHYIQTDIKMKEKPTMEDVLKAHIIDPSFHSKEYNSFRDPIFYHYFVNLVSGYLKSNGTKRFEKYNDCAFEIIGYLADWGRCSSGAFHYFDYYRQKTAEEFKECVMRVLTKNYEENLDVRTKMTVAEIEKEFLTRVLTR</sequence>
<reference evidence="1 2" key="1">
    <citation type="submission" date="2020-07" db="EMBL/GenBank/DDBJ databases">
        <title>MOT database genomes.</title>
        <authorList>
            <person name="Joseph S."/>
            <person name="Aduse-Opoku J."/>
            <person name="Hashim A."/>
            <person name="Wade W."/>
            <person name="Curtis M."/>
        </authorList>
    </citation>
    <scope>NUCLEOTIDE SEQUENCE [LARGE SCALE GENOMIC DNA]</scope>
    <source>
        <strain evidence="1 2">CIP 106318</strain>
    </source>
</reference>
<organism evidence="1 2">
    <name type="scientific">Gemelliphila palaticanis</name>
    <dbReference type="NCBI Taxonomy" id="81950"/>
    <lineage>
        <taxon>Bacteria</taxon>
        <taxon>Bacillati</taxon>
        <taxon>Bacillota</taxon>
        <taxon>Bacilli</taxon>
        <taxon>Bacillales</taxon>
        <taxon>Gemellaceae</taxon>
        <taxon>Gemelliphila</taxon>
    </lineage>
</organism>
<evidence type="ECO:0000313" key="1">
    <source>
        <dbReference type="EMBL" id="NYS47625.1"/>
    </source>
</evidence>
<proteinExistence type="predicted"/>
<evidence type="ECO:0008006" key="3">
    <source>
        <dbReference type="Google" id="ProtNLM"/>
    </source>
</evidence>
<comment type="caution">
    <text evidence="1">The sequence shown here is derived from an EMBL/GenBank/DDBJ whole genome shotgun (WGS) entry which is preliminary data.</text>
</comment>
<evidence type="ECO:0000313" key="2">
    <source>
        <dbReference type="Proteomes" id="UP000531840"/>
    </source>
</evidence>
<protein>
    <recommendedName>
        <fullName evidence="3">DUF4259 domain-containing protein</fullName>
    </recommendedName>
</protein>